<reference evidence="2" key="1">
    <citation type="journal article" date="2013" name="Proc. Natl. Acad. Sci. U.S.A.">
        <title>Improving the coverage of the cyanobacterial phylum using diversity-driven genome sequencing.</title>
        <authorList>
            <person name="Shih P.M."/>
            <person name="Wu D."/>
            <person name="Latifi A."/>
            <person name="Axen S.D."/>
            <person name="Fewer D.P."/>
            <person name="Talla E."/>
            <person name="Calteau A."/>
            <person name="Cai F."/>
            <person name="Tandeau de Marsac N."/>
            <person name="Rippka R."/>
            <person name="Herdman M."/>
            <person name="Sivonen K."/>
            <person name="Coursin T."/>
            <person name="Laurent T."/>
            <person name="Goodwin L."/>
            <person name="Nolan M."/>
            <person name="Davenport K.W."/>
            <person name="Han C.S."/>
            <person name="Rubin E.M."/>
            <person name="Eisen J.A."/>
            <person name="Woyke T."/>
            <person name="Gugger M."/>
            <person name="Kerfeld C.A."/>
        </authorList>
    </citation>
    <scope>NUCLEOTIDE SEQUENCE [LARGE SCALE GENOMIC DNA]</scope>
    <source>
        <strain evidence="2">ATCC 29371 / PCC 7437</strain>
        <plasmid evidence="2">Plasmid pSTA7437.02</plasmid>
    </source>
</reference>
<evidence type="ECO:0000313" key="2">
    <source>
        <dbReference type="Proteomes" id="UP000010473"/>
    </source>
</evidence>
<dbReference type="RefSeq" id="WP_015195621.1">
    <property type="nucleotide sequence ID" value="NC_019749.1"/>
</dbReference>
<organism evidence="1 2">
    <name type="scientific">Stanieria cyanosphaera (strain ATCC 29371 / PCC 7437)</name>
    <dbReference type="NCBI Taxonomy" id="111780"/>
    <lineage>
        <taxon>Bacteria</taxon>
        <taxon>Bacillati</taxon>
        <taxon>Cyanobacteriota</taxon>
        <taxon>Cyanophyceae</taxon>
        <taxon>Pleurocapsales</taxon>
        <taxon>Dermocarpellaceae</taxon>
        <taxon>Stanieria</taxon>
    </lineage>
</organism>
<dbReference type="AlphaFoldDB" id="K9Y0H7"/>
<sequence>MTQTKTEKKFFWVKIDKFFSNLASKIDKNPAIANFQVANKIIVKGDEK</sequence>
<geneLocation type="plasmid" evidence="1 2">
    <name>pSTA7437.02</name>
</geneLocation>
<keyword evidence="1" id="KW-0614">Plasmid</keyword>
<proteinExistence type="predicted"/>
<accession>K9Y0H7</accession>
<evidence type="ECO:0000313" key="1">
    <source>
        <dbReference type="EMBL" id="AFZ38243.1"/>
    </source>
</evidence>
<dbReference type="HOGENOM" id="CLU_3158021_0_0_3"/>
<keyword evidence="2" id="KW-1185">Reference proteome</keyword>
<dbReference type="EMBL" id="CP003655">
    <property type="protein sequence ID" value="AFZ38243.1"/>
    <property type="molecule type" value="Genomic_DNA"/>
</dbReference>
<name>K9Y0H7_STAC7</name>
<dbReference type="Proteomes" id="UP000010473">
    <property type="component" value="Plasmid pSTA7437.02"/>
</dbReference>
<dbReference type="KEGG" id="scs:Sta7437_4805"/>
<protein>
    <submittedName>
        <fullName evidence="1">VanW family protein</fullName>
    </submittedName>
</protein>
<gene>
    <name evidence="1" type="ordered locus">Sta7437_4805</name>
</gene>